<dbReference type="Proteomes" id="UP001437256">
    <property type="component" value="Unassembled WGS sequence"/>
</dbReference>
<comment type="caution">
    <text evidence="4">The sequence shown here is derived from an EMBL/GenBank/DDBJ whole genome shotgun (WGS) entry which is preliminary data.</text>
</comment>
<evidence type="ECO:0000259" key="3">
    <source>
        <dbReference type="Pfam" id="PF05368"/>
    </source>
</evidence>
<evidence type="ECO:0000313" key="5">
    <source>
        <dbReference type="Proteomes" id="UP001437256"/>
    </source>
</evidence>
<keyword evidence="2" id="KW-0521">NADP</keyword>
<dbReference type="PANTHER" id="PTHR42748">
    <property type="entry name" value="NITROGEN METABOLITE REPRESSION PROTEIN NMRA FAMILY MEMBER"/>
    <property type="match status" value="1"/>
</dbReference>
<evidence type="ECO:0000313" key="4">
    <source>
        <dbReference type="EMBL" id="KAL0069978.1"/>
    </source>
</evidence>
<sequence>MSRTNTTSKIILVTGATGKQGRATISALRNGPSAQQYHILGLTRNASSSGAKKLVVDFPEGFAVVEGDLNSYESIRDVFERSNREDGGIWGVFAVFAYAGLGNDASGEERQGKILARVAHEYDVGSFIYSSAERAGEMFDDEAMPGSSHVAKVQIEKRVMELGVSWTILRPTYFMENFEGHLGGLAWSIFSAGMSPTSALHLIAVDDIGRAAAGVFQNPEPFRSQVLVLQGDMLTSSKQDEAYHRVEGRSLSSVPIWVARGILAINVHLQEMINMFDKTSVVIAEGKVPELRGQLDLGRQAIMLDGSKPMTFEEWILTSMHVRVREDNARWNKVSMFNLFTGRH</sequence>
<comment type="similarity">
    <text evidence="1">Belongs to the NmrA-type oxidoreductase family.</text>
</comment>
<keyword evidence="5" id="KW-1185">Reference proteome</keyword>
<dbReference type="Pfam" id="PF05368">
    <property type="entry name" value="NmrA"/>
    <property type="match status" value="1"/>
</dbReference>
<dbReference type="InterPro" id="IPR051164">
    <property type="entry name" value="NmrA-like_oxidored"/>
</dbReference>
<reference evidence="4 5" key="1">
    <citation type="submission" date="2024-05" db="EMBL/GenBank/DDBJ databases">
        <title>A draft genome resource for the thread blight pathogen Marasmius tenuissimus strain MS-2.</title>
        <authorList>
            <person name="Yulfo-Soto G.E."/>
            <person name="Baruah I.K."/>
            <person name="Amoako-Attah I."/>
            <person name="Bukari Y."/>
            <person name="Meinhardt L.W."/>
            <person name="Bailey B.A."/>
            <person name="Cohen S.P."/>
        </authorList>
    </citation>
    <scope>NUCLEOTIDE SEQUENCE [LARGE SCALE GENOMIC DNA]</scope>
    <source>
        <strain evidence="4 5">MS-2</strain>
    </source>
</reference>
<dbReference type="SUPFAM" id="SSF51735">
    <property type="entry name" value="NAD(P)-binding Rossmann-fold domains"/>
    <property type="match status" value="1"/>
</dbReference>
<dbReference type="EMBL" id="JBBXMP010000009">
    <property type="protein sequence ID" value="KAL0069978.1"/>
    <property type="molecule type" value="Genomic_DNA"/>
</dbReference>
<organism evidence="4 5">
    <name type="scientific">Marasmius tenuissimus</name>
    <dbReference type="NCBI Taxonomy" id="585030"/>
    <lineage>
        <taxon>Eukaryota</taxon>
        <taxon>Fungi</taxon>
        <taxon>Dikarya</taxon>
        <taxon>Basidiomycota</taxon>
        <taxon>Agaricomycotina</taxon>
        <taxon>Agaricomycetes</taxon>
        <taxon>Agaricomycetidae</taxon>
        <taxon>Agaricales</taxon>
        <taxon>Marasmiineae</taxon>
        <taxon>Marasmiaceae</taxon>
        <taxon>Marasmius</taxon>
    </lineage>
</organism>
<dbReference type="PANTHER" id="PTHR42748:SF7">
    <property type="entry name" value="NMRA LIKE REDOX SENSOR 1-RELATED"/>
    <property type="match status" value="1"/>
</dbReference>
<proteinExistence type="inferred from homology"/>
<dbReference type="Gene3D" id="3.40.50.720">
    <property type="entry name" value="NAD(P)-binding Rossmann-like Domain"/>
    <property type="match status" value="1"/>
</dbReference>
<evidence type="ECO:0000256" key="2">
    <source>
        <dbReference type="ARBA" id="ARBA00022857"/>
    </source>
</evidence>
<name>A0ABR3AAD9_9AGAR</name>
<protein>
    <recommendedName>
        <fullName evidence="3">NmrA-like domain-containing protein</fullName>
    </recommendedName>
</protein>
<feature type="domain" description="NmrA-like" evidence="3">
    <location>
        <begin position="8"/>
        <end position="315"/>
    </location>
</feature>
<dbReference type="InterPro" id="IPR008030">
    <property type="entry name" value="NmrA-like"/>
</dbReference>
<dbReference type="InterPro" id="IPR036291">
    <property type="entry name" value="NAD(P)-bd_dom_sf"/>
</dbReference>
<gene>
    <name evidence="4" type="ORF">AAF712_002875</name>
</gene>
<dbReference type="Gene3D" id="3.90.25.10">
    <property type="entry name" value="UDP-galactose 4-epimerase, domain 1"/>
    <property type="match status" value="1"/>
</dbReference>
<evidence type="ECO:0000256" key="1">
    <source>
        <dbReference type="ARBA" id="ARBA00006328"/>
    </source>
</evidence>
<accession>A0ABR3AAD9</accession>